<dbReference type="GO" id="GO:0016747">
    <property type="term" value="F:acyltransferase activity, transferring groups other than amino-acyl groups"/>
    <property type="evidence" value="ECO:0007669"/>
    <property type="project" value="InterPro"/>
</dbReference>
<reference evidence="2 3" key="1">
    <citation type="submission" date="2018-09" db="EMBL/GenBank/DDBJ databases">
        <title>Complete genome sequence of Euzebya sp. DY32-46 isolated from seawater of Pacific Ocean.</title>
        <authorList>
            <person name="Xu L."/>
            <person name="Wu Y.-H."/>
            <person name="Xu X.-W."/>
        </authorList>
    </citation>
    <scope>NUCLEOTIDE SEQUENCE [LARGE SCALE GENOMIC DNA]</scope>
    <source>
        <strain evidence="2 3">DY32-46</strain>
    </source>
</reference>
<dbReference type="PROSITE" id="PS51186">
    <property type="entry name" value="GNAT"/>
    <property type="match status" value="1"/>
</dbReference>
<dbReference type="InterPro" id="IPR000182">
    <property type="entry name" value="GNAT_dom"/>
</dbReference>
<dbReference type="RefSeq" id="WP_174236215.1">
    <property type="nucleotide sequence ID" value="NZ_CP031165.1"/>
</dbReference>
<dbReference type="KEGG" id="euz:DVS28_a3949"/>
<dbReference type="SUPFAM" id="SSF55729">
    <property type="entry name" value="Acyl-CoA N-acyltransferases (Nat)"/>
    <property type="match status" value="1"/>
</dbReference>
<accession>A0A346Y2C3</accession>
<dbReference type="Pfam" id="PF13673">
    <property type="entry name" value="Acetyltransf_10"/>
    <property type="match status" value="1"/>
</dbReference>
<sequence>MVPLTVVERSFDQLDAASLLAVLRLRIDVFVVEQACAYPEVDGRDDQPGTRHLWLADPDGRIASYLRVLDDGDVQRIGRVVTAPWARGRGLAGRLLVETLRRHPRETVLDAQSHLTAFYAAHGFEVDGPEFVEDGIPHVPMRRPAT</sequence>
<proteinExistence type="predicted"/>
<gene>
    <name evidence="2" type="ORF">DVS28_a3949</name>
</gene>
<evidence type="ECO:0000259" key="1">
    <source>
        <dbReference type="PROSITE" id="PS51186"/>
    </source>
</evidence>
<evidence type="ECO:0000313" key="2">
    <source>
        <dbReference type="EMBL" id="AXV08620.1"/>
    </source>
</evidence>
<dbReference type="InterPro" id="IPR016181">
    <property type="entry name" value="Acyl_CoA_acyltransferase"/>
</dbReference>
<dbReference type="AlphaFoldDB" id="A0A346Y2C3"/>
<feature type="domain" description="N-acetyltransferase" evidence="1">
    <location>
        <begin position="9"/>
        <end position="146"/>
    </location>
</feature>
<dbReference type="EMBL" id="CP031165">
    <property type="protein sequence ID" value="AXV08620.1"/>
    <property type="molecule type" value="Genomic_DNA"/>
</dbReference>
<protein>
    <submittedName>
        <fullName evidence="2">ElaA protein</fullName>
    </submittedName>
</protein>
<dbReference type="CDD" id="cd04301">
    <property type="entry name" value="NAT_SF"/>
    <property type="match status" value="1"/>
</dbReference>
<dbReference type="Gene3D" id="3.40.630.30">
    <property type="match status" value="1"/>
</dbReference>
<name>A0A346Y2C3_9ACTN</name>
<evidence type="ECO:0000313" key="3">
    <source>
        <dbReference type="Proteomes" id="UP000264006"/>
    </source>
</evidence>
<organism evidence="2 3">
    <name type="scientific">Euzebya pacifica</name>
    <dbReference type="NCBI Taxonomy" id="1608957"/>
    <lineage>
        <taxon>Bacteria</taxon>
        <taxon>Bacillati</taxon>
        <taxon>Actinomycetota</taxon>
        <taxon>Nitriliruptoria</taxon>
        <taxon>Euzebyales</taxon>
    </lineage>
</organism>
<dbReference type="Proteomes" id="UP000264006">
    <property type="component" value="Chromosome"/>
</dbReference>
<keyword evidence="3" id="KW-1185">Reference proteome</keyword>